<keyword evidence="15" id="KW-1185">Reference proteome</keyword>
<dbReference type="PANTHER" id="PTHR47154">
    <property type="entry name" value="G-PROTEIN COUPLED RECEPTOR MTH-RELATED"/>
    <property type="match status" value="1"/>
</dbReference>
<dbReference type="InterPro" id="IPR036272">
    <property type="entry name" value="Methuselah_N_sf"/>
</dbReference>
<evidence type="ECO:0000259" key="14">
    <source>
        <dbReference type="PROSITE" id="PS50261"/>
    </source>
</evidence>
<keyword evidence="12" id="KW-0807">Transducer</keyword>
<evidence type="ECO:0000256" key="3">
    <source>
        <dbReference type="ARBA" id="ARBA00022475"/>
    </source>
</evidence>
<feature type="transmembrane region" description="Helical" evidence="13">
    <location>
        <begin position="449"/>
        <end position="470"/>
    </location>
</feature>
<protein>
    <submittedName>
        <fullName evidence="16">G-protein coupled receptor Mth2 isoform X1</fullName>
    </submittedName>
</protein>
<accession>A0ABM3V9B1</accession>
<keyword evidence="3" id="KW-1003">Cell membrane</keyword>
<feature type="transmembrane region" description="Helical" evidence="13">
    <location>
        <begin position="9"/>
        <end position="28"/>
    </location>
</feature>
<evidence type="ECO:0000256" key="9">
    <source>
        <dbReference type="ARBA" id="ARBA00023157"/>
    </source>
</evidence>
<comment type="similarity">
    <text evidence="2">Belongs to the G-protein coupled receptor 2 family. Mth subfamily.</text>
</comment>
<gene>
    <name evidence="16" type="primary">LOC101897422</name>
</gene>
<dbReference type="Gene3D" id="1.20.1070.10">
    <property type="entry name" value="Rhodopsin 7-helix transmembrane proteins"/>
    <property type="match status" value="1"/>
</dbReference>
<proteinExistence type="inferred from homology"/>
<name>A0ABM3V9B1_MUSDO</name>
<evidence type="ECO:0000313" key="15">
    <source>
        <dbReference type="Proteomes" id="UP001652621"/>
    </source>
</evidence>
<keyword evidence="9" id="KW-1015">Disulfide bond</keyword>
<dbReference type="Proteomes" id="UP001652621">
    <property type="component" value="Unplaced"/>
</dbReference>
<dbReference type="PROSITE" id="PS50261">
    <property type="entry name" value="G_PROTEIN_RECEP_F2_4"/>
    <property type="match status" value="1"/>
</dbReference>
<feature type="transmembrane region" description="Helical" evidence="13">
    <location>
        <begin position="395"/>
        <end position="417"/>
    </location>
</feature>
<dbReference type="InterPro" id="IPR044860">
    <property type="entry name" value="Methusela_ecto_dom_1"/>
</dbReference>
<evidence type="ECO:0000256" key="4">
    <source>
        <dbReference type="ARBA" id="ARBA00022692"/>
    </source>
</evidence>
<dbReference type="RefSeq" id="XP_058982386.1">
    <property type="nucleotide sequence ID" value="XM_059126403.1"/>
</dbReference>
<comment type="subcellular location">
    <subcellularLocation>
        <location evidence="1">Cell membrane</location>
        <topology evidence="1">Multi-pass membrane protein</topology>
    </subcellularLocation>
</comment>
<evidence type="ECO:0000256" key="7">
    <source>
        <dbReference type="ARBA" id="ARBA00023040"/>
    </source>
</evidence>
<feature type="transmembrane region" description="Helical" evidence="13">
    <location>
        <begin position="267"/>
        <end position="286"/>
    </location>
</feature>
<evidence type="ECO:0000256" key="13">
    <source>
        <dbReference type="SAM" id="Phobius"/>
    </source>
</evidence>
<feature type="transmembrane region" description="Helical" evidence="13">
    <location>
        <begin position="476"/>
        <end position="499"/>
    </location>
</feature>
<evidence type="ECO:0000256" key="12">
    <source>
        <dbReference type="ARBA" id="ARBA00023224"/>
    </source>
</evidence>
<keyword evidence="4 13" id="KW-0812">Transmembrane</keyword>
<evidence type="ECO:0000256" key="5">
    <source>
        <dbReference type="ARBA" id="ARBA00022729"/>
    </source>
</evidence>
<keyword evidence="11" id="KW-0325">Glycoprotein</keyword>
<dbReference type="InterPro" id="IPR023311">
    <property type="entry name" value="Methusela_ecto_dom_2"/>
</dbReference>
<reference evidence="16" key="1">
    <citation type="submission" date="2025-08" db="UniProtKB">
        <authorList>
            <consortium name="RefSeq"/>
        </authorList>
    </citation>
    <scope>IDENTIFICATION</scope>
    <source>
        <strain evidence="16">Aabys</strain>
        <tissue evidence="16">Whole body</tissue>
    </source>
</reference>
<dbReference type="PANTHER" id="PTHR47154:SF2">
    <property type="entry name" value="G-PROTEIN COUPLED RECEPTOR MTH-RELATED"/>
    <property type="match status" value="1"/>
</dbReference>
<evidence type="ECO:0000256" key="8">
    <source>
        <dbReference type="ARBA" id="ARBA00023136"/>
    </source>
</evidence>
<evidence type="ECO:0000313" key="16">
    <source>
        <dbReference type="RefSeq" id="XP_058982386.1"/>
    </source>
</evidence>
<keyword evidence="8 13" id="KW-0472">Membrane</keyword>
<feature type="domain" description="G-protein coupled receptors family 2 profile 2" evidence="14">
    <location>
        <begin position="230"/>
        <end position="502"/>
    </location>
</feature>
<dbReference type="CDD" id="cd15039">
    <property type="entry name" value="7tmB3_Methuselah-like"/>
    <property type="match status" value="1"/>
</dbReference>
<evidence type="ECO:0000256" key="6">
    <source>
        <dbReference type="ARBA" id="ARBA00022989"/>
    </source>
</evidence>
<keyword evidence="10 16" id="KW-0675">Receptor</keyword>
<organism evidence="15 16">
    <name type="scientific">Musca domestica</name>
    <name type="common">House fly</name>
    <dbReference type="NCBI Taxonomy" id="7370"/>
    <lineage>
        <taxon>Eukaryota</taxon>
        <taxon>Metazoa</taxon>
        <taxon>Ecdysozoa</taxon>
        <taxon>Arthropoda</taxon>
        <taxon>Hexapoda</taxon>
        <taxon>Insecta</taxon>
        <taxon>Pterygota</taxon>
        <taxon>Neoptera</taxon>
        <taxon>Endopterygota</taxon>
        <taxon>Diptera</taxon>
        <taxon>Brachycera</taxon>
        <taxon>Muscomorpha</taxon>
        <taxon>Muscoidea</taxon>
        <taxon>Muscidae</taxon>
        <taxon>Musca</taxon>
    </lineage>
</organism>
<dbReference type="Pfam" id="PF00002">
    <property type="entry name" value="7tm_2"/>
    <property type="match status" value="1"/>
</dbReference>
<dbReference type="Gene3D" id="2.170.180.11">
    <property type="entry name" value="Methuselah ectodomain, domain 2"/>
    <property type="match status" value="1"/>
</dbReference>
<keyword evidence="7" id="KW-0297">G-protein coupled receptor</keyword>
<dbReference type="SUPFAM" id="SSF81321">
    <property type="entry name" value="Family A G protein-coupled receptor-like"/>
    <property type="match status" value="1"/>
</dbReference>
<evidence type="ECO:0000256" key="10">
    <source>
        <dbReference type="ARBA" id="ARBA00023170"/>
    </source>
</evidence>
<dbReference type="Gene3D" id="2.30.160.11">
    <property type="match status" value="1"/>
</dbReference>
<dbReference type="InterPro" id="IPR051384">
    <property type="entry name" value="Mth_GPCR"/>
</dbReference>
<keyword evidence="5" id="KW-0732">Signal</keyword>
<sequence>MTSTHLRRLPIIILIYIFIFVPELWATASIDELEKSHLRGDFHTPCFFFQTVNVTADKRFANGSYLHDGVIIPHNLIGVYNYVYKDPVTQTRVAPHLRGCICKLKPCVNFCCPYGQVHNGTDCYDASSELDWPHEINVTLRNGLQKTVDVFEQFAVVPFRPCVSMYALDPTQFPEDEWQMLENGTLYLQAGEMYLTREDFCMMTKVDVNGTNIRYLNPANCEVGSARGTVKIINAYAMLFSIPFMVLTIIVYLAIPELRNQHGKSLVCYLFGLIVGYSLMGASILNVSMDVLGIECKIVGYTCYYSFMSAFFWLNVISFDLWHNFRGTRGINRSLEKKRFIMYSLYSWGIPILFLLATMYVQEYVDIPERLQDDLKPGIGGGHYCWINMDTWAGFVYFFTPILFIMVANIIMFVMTAMKIHRVQNEMARIMAKEDSTRNLKKEKDKFGLFLRLFLVMGVTWSLEIISYFVGSDSKWAKIFYAADICNAVQGFLIFMLFVMKRKVKQLITNRSCRERPSRDTNSTTLAQSMVRRRFHEVSLQIKHMIMIRRALSSNTSNFHSHAV</sequence>
<evidence type="ECO:0000256" key="1">
    <source>
        <dbReference type="ARBA" id="ARBA00004651"/>
    </source>
</evidence>
<evidence type="ECO:0000256" key="11">
    <source>
        <dbReference type="ARBA" id="ARBA00023180"/>
    </source>
</evidence>
<keyword evidence="6 13" id="KW-1133">Transmembrane helix</keyword>
<evidence type="ECO:0000256" key="2">
    <source>
        <dbReference type="ARBA" id="ARBA00008979"/>
    </source>
</evidence>
<feature type="transmembrane region" description="Helical" evidence="13">
    <location>
        <begin position="340"/>
        <end position="361"/>
    </location>
</feature>
<feature type="transmembrane region" description="Helical" evidence="13">
    <location>
        <begin position="235"/>
        <end position="255"/>
    </location>
</feature>
<dbReference type="GeneID" id="101897422"/>
<feature type="transmembrane region" description="Helical" evidence="13">
    <location>
        <begin position="298"/>
        <end position="319"/>
    </location>
</feature>
<dbReference type="InterPro" id="IPR000832">
    <property type="entry name" value="GPCR_2_secretin-like"/>
</dbReference>
<dbReference type="InterPro" id="IPR010596">
    <property type="entry name" value="Methuselah_N_dom"/>
</dbReference>
<dbReference type="SUPFAM" id="SSF63877">
    <property type="entry name" value="Methuselah ectodomain"/>
    <property type="match status" value="1"/>
</dbReference>
<dbReference type="InterPro" id="IPR017981">
    <property type="entry name" value="GPCR_2-like_7TM"/>
</dbReference>
<dbReference type="Pfam" id="PF06652">
    <property type="entry name" value="Methuselah_N"/>
    <property type="match status" value="1"/>
</dbReference>